<gene>
    <name evidence="15" type="ORF">FSB_LOCUS61748</name>
</gene>
<feature type="compositionally biased region" description="Acidic residues" evidence="14">
    <location>
        <begin position="333"/>
        <end position="342"/>
    </location>
</feature>
<evidence type="ECO:0000256" key="2">
    <source>
        <dbReference type="ARBA" id="ARBA00004881"/>
    </source>
</evidence>
<keyword evidence="10" id="KW-0325">Glycoprotein</keyword>
<keyword evidence="4" id="KW-0328">Glycosyltransferase</keyword>
<evidence type="ECO:0000256" key="11">
    <source>
        <dbReference type="ARBA" id="ARBA00023253"/>
    </source>
</evidence>
<dbReference type="Pfam" id="PF10250">
    <property type="entry name" value="O-FucT"/>
    <property type="match status" value="1"/>
</dbReference>
<evidence type="ECO:0000256" key="3">
    <source>
        <dbReference type="ARBA" id="ARBA00007737"/>
    </source>
</evidence>
<evidence type="ECO:0000256" key="12">
    <source>
        <dbReference type="ARBA" id="ARBA00023277"/>
    </source>
</evidence>
<evidence type="ECO:0000256" key="10">
    <source>
        <dbReference type="ARBA" id="ARBA00023180"/>
    </source>
</evidence>
<keyword evidence="12" id="KW-0119">Carbohydrate metabolism</keyword>
<dbReference type="GO" id="GO:0005794">
    <property type="term" value="C:Golgi apparatus"/>
    <property type="evidence" value="ECO:0007669"/>
    <property type="project" value="TreeGrafter"/>
</dbReference>
<dbReference type="GO" id="GO:0016757">
    <property type="term" value="F:glycosyltransferase activity"/>
    <property type="evidence" value="ECO:0007669"/>
    <property type="project" value="UniProtKB-KW"/>
</dbReference>
<feature type="compositionally biased region" description="Pro residues" evidence="14">
    <location>
        <begin position="96"/>
        <end position="106"/>
    </location>
</feature>
<comment type="subcellular location">
    <subcellularLocation>
        <location evidence="1">Membrane</location>
        <topology evidence="1">Single-pass type II membrane protein</topology>
    </subcellularLocation>
</comment>
<evidence type="ECO:0000256" key="7">
    <source>
        <dbReference type="ARBA" id="ARBA00022968"/>
    </source>
</evidence>
<proteinExistence type="inferred from homology"/>
<keyword evidence="7" id="KW-0735">Signal-anchor</keyword>
<dbReference type="GO" id="GO:0006004">
    <property type="term" value="P:fucose metabolic process"/>
    <property type="evidence" value="ECO:0007669"/>
    <property type="project" value="UniProtKB-KW"/>
</dbReference>
<keyword evidence="5" id="KW-0808">Transferase</keyword>
<keyword evidence="6" id="KW-0812">Transmembrane</keyword>
<accession>A0A2N9J945</accession>
<dbReference type="InterPro" id="IPR019378">
    <property type="entry name" value="GDP-Fuc_O-FucTrfase"/>
</dbReference>
<dbReference type="PANTHER" id="PTHR31741:SF6">
    <property type="entry name" value="PROTEIN EMBRYO SAC DEVELOPMENT ARREST 30"/>
    <property type="match status" value="1"/>
</dbReference>
<evidence type="ECO:0000256" key="8">
    <source>
        <dbReference type="ARBA" id="ARBA00022989"/>
    </source>
</evidence>
<comment type="pathway">
    <text evidence="2">Glycan metabolism.</text>
</comment>
<evidence type="ECO:0000256" key="13">
    <source>
        <dbReference type="ARBA" id="ARBA00030350"/>
    </source>
</evidence>
<dbReference type="EMBL" id="OIVN01006477">
    <property type="protein sequence ID" value="SPD33866.1"/>
    <property type="molecule type" value="Genomic_DNA"/>
</dbReference>
<evidence type="ECO:0000256" key="9">
    <source>
        <dbReference type="ARBA" id="ARBA00023136"/>
    </source>
</evidence>
<protein>
    <recommendedName>
        <fullName evidence="13">O-fucosyltransferase family protein</fullName>
    </recommendedName>
</protein>
<sequence>MLLTKPLQVGVLLRAMGYPPKTIIYLAGSETFGGQRVLIPLRAMFANLVDRTSLCSKKELSDLIGPEIPLPLDLFQMPPAKSEEQLKEEWKKAGPRPRPLPPPPDRPIYRHEKEGWYGWITETDTEPEPSPMDLRMQAHRLLWDALDYMVSMEADAFFPGFNNDGSGLPDFSSLVMGQRLYETASSRTYRPDRKVLAELFNITRDNMYHPKHNWTLLVQEHLNKSLGEEGLIRQSLLSKPALFISHPLPECSCRISSGDVPTHVKGNDGRDLFGGEDECPKWMQHGEKTVLLESAGEGSKLDETESPEYEDDLDKQSESYESGGKTNVTLVWDQDEEMDPND</sequence>
<reference evidence="15" key="1">
    <citation type="submission" date="2018-02" db="EMBL/GenBank/DDBJ databases">
        <authorList>
            <person name="Cohen D.B."/>
            <person name="Kent A.D."/>
        </authorList>
    </citation>
    <scope>NUCLEOTIDE SEQUENCE</scope>
</reference>
<keyword evidence="11" id="KW-0294">Fucose metabolism</keyword>
<dbReference type="AlphaFoldDB" id="A0A2N9J945"/>
<feature type="compositionally biased region" description="Basic and acidic residues" evidence="14">
    <location>
        <begin position="83"/>
        <end position="92"/>
    </location>
</feature>
<evidence type="ECO:0000313" key="15">
    <source>
        <dbReference type="EMBL" id="SPD33866.1"/>
    </source>
</evidence>
<feature type="region of interest" description="Disordered" evidence="14">
    <location>
        <begin position="83"/>
        <end position="109"/>
    </location>
</feature>
<evidence type="ECO:0000256" key="5">
    <source>
        <dbReference type="ARBA" id="ARBA00022679"/>
    </source>
</evidence>
<evidence type="ECO:0000256" key="1">
    <source>
        <dbReference type="ARBA" id="ARBA00004606"/>
    </source>
</evidence>
<name>A0A2N9J945_FAGSY</name>
<dbReference type="GO" id="GO:0016020">
    <property type="term" value="C:membrane"/>
    <property type="evidence" value="ECO:0007669"/>
    <property type="project" value="UniProtKB-SubCell"/>
</dbReference>
<dbReference type="PANTHER" id="PTHR31741">
    <property type="entry name" value="OS02G0726500 PROTEIN-RELATED"/>
    <property type="match status" value="1"/>
</dbReference>
<feature type="region of interest" description="Disordered" evidence="14">
    <location>
        <begin position="288"/>
        <end position="342"/>
    </location>
</feature>
<evidence type="ECO:0000256" key="14">
    <source>
        <dbReference type="SAM" id="MobiDB-lite"/>
    </source>
</evidence>
<evidence type="ECO:0000256" key="4">
    <source>
        <dbReference type="ARBA" id="ARBA00022676"/>
    </source>
</evidence>
<organism evidence="15">
    <name type="scientific">Fagus sylvatica</name>
    <name type="common">Beechnut</name>
    <dbReference type="NCBI Taxonomy" id="28930"/>
    <lineage>
        <taxon>Eukaryota</taxon>
        <taxon>Viridiplantae</taxon>
        <taxon>Streptophyta</taxon>
        <taxon>Embryophyta</taxon>
        <taxon>Tracheophyta</taxon>
        <taxon>Spermatophyta</taxon>
        <taxon>Magnoliopsida</taxon>
        <taxon>eudicotyledons</taxon>
        <taxon>Gunneridae</taxon>
        <taxon>Pentapetalae</taxon>
        <taxon>rosids</taxon>
        <taxon>fabids</taxon>
        <taxon>Fagales</taxon>
        <taxon>Fagaceae</taxon>
        <taxon>Fagus</taxon>
    </lineage>
</organism>
<keyword evidence="8" id="KW-1133">Transmembrane helix</keyword>
<dbReference type="GO" id="GO:0009507">
    <property type="term" value="C:chloroplast"/>
    <property type="evidence" value="ECO:0007669"/>
    <property type="project" value="TreeGrafter"/>
</dbReference>
<feature type="compositionally biased region" description="Acidic residues" evidence="14">
    <location>
        <begin position="304"/>
        <end position="313"/>
    </location>
</feature>
<evidence type="ECO:0000256" key="6">
    <source>
        <dbReference type="ARBA" id="ARBA00022692"/>
    </source>
</evidence>
<keyword evidence="9" id="KW-0472">Membrane</keyword>
<comment type="similarity">
    <text evidence="3">Belongs to the glycosyltransferase GT106 family.</text>
</comment>